<evidence type="ECO:0000256" key="5">
    <source>
        <dbReference type="ARBA" id="ARBA00023242"/>
    </source>
</evidence>
<name>A0A1J6K547_NICAT</name>
<feature type="domain" description="TF-B3" evidence="7">
    <location>
        <begin position="29"/>
        <end position="122"/>
    </location>
</feature>
<feature type="compositionally biased region" description="Basic and acidic residues" evidence="6">
    <location>
        <begin position="317"/>
        <end position="326"/>
    </location>
</feature>
<evidence type="ECO:0000256" key="4">
    <source>
        <dbReference type="ARBA" id="ARBA00023163"/>
    </source>
</evidence>
<dbReference type="PANTHER" id="PTHR31920">
    <property type="entry name" value="B3 DOMAIN-CONTAINING"/>
    <property type="match status" value="1"/>
</dbReference>
<dbReference type="STRING" id="49451.A0A1J6K547"/>
<evidence type="ECO:0000256" key="1">
    <source>
        <dbReference type="ARBA" id="ARBA00004123"/>
    </source>
</evidence>
<dbReference type="SUPFAM" id="SSF101936">
    <property type="entry name" value="DNA-binding pseudobarrel domain"/>
    <property type="match status" value="2"/>
</dbReference>
<reference evidence="8" key="1">
    <citation type="submission" date="2016-11" db="EMBL/GenBank/DDBJ databases">
        <title>The genome of Nicotiana attenuata.</title>
        <authorList>
            <person name="Xu S."/>
            <person name="Brockmoeller T."/>
            <person name="Gaquerel E."/>
            <person name="Navarro A."/>
            <person name="Kuhl H."/>
            <person name="Gase K."/>
            <person name="Ling Z."/>
            <person name="Zhou W."/>
            <person name="Kreitzer C."/>
            <person name="Stanke M."/>
            <person name="Tang H."/>
            <person name="Lyons E."/>
            <person name="Pandey P."/>
            <person name="Pandey S.P."/>
            <person name="Timmermann B."/>
            <person name="Baldwin I.T."/>
        </authorList>
    </citation>
    <scope>NUCLEOTIDE SEQUENCE [LARGE SCALE GENOMIC DNA]</scope>
    <source>
        <strain evidence="8">UT</strain>
    </source>
</reference>
<feature type="compositionally biased region" description="Polar residues" evidence="6">
    <location>
        <begin position="288"/>
        <end position="298"/>
    </location>
</feature>
<dbReference type="Pfam" id="PF02362">
    <property type="entry name" value="B3"/>
    <property type="match status" value="1"/>
</dbReference>
<dbReference type="KEGG" id="nau:109216279"/>
<comment type="caution">
    <text evidence="8">The sequence shown here is derived from an EMBL/GenBank/DDBJ whole genome shotgun (WGS) entry which is preliminary data.</text>
</comment>
<dbReference type="PROSITE" id="PS50863">
    <property type="entry name" value="B3"/>
    <property type="match status" value="1"/>
</dbReference>
<dbReference type="OrthoDB" id="635132at2759"/>
<evidence type="ECO:0000259" key="7">
    <source>
        <dbReference type="PROSITE" id="PS50863"/>
    </source>
</evidence>
<dbReference type="PANTHER" id="PTHR31920:SF112">
    <property type="entry name" value="TF-B3 DOMAIN-CONTAINING PROTEIN"/>
    <property type="match status" value="1"/>
</dbReference>
<evidence type="ECO:0000256" key="6">
    <source>
        <dbReference type="SAM" id="MobiDB-lite"/>
    </source>
</evidence>
<dbReference type="InterPro" id="IPR003340">
    <property type="entry name" value="B3_DNA-bd"/>
</dbReference>
<dbReference type="Proteomes" id="UP000187609">
    <property type="component" value="Unassembled WGS sequence"/>
</dbReference>
<dbReference type="AlphaFoldDB" id="A0A1J6K547"/>
<organism evidence="8 9">
    <name type="scientific">Nicotiana attenuata</name>
    <name type="common">Coyote tobacco</name>
    <dbReference type="NCBI Taxonomy" id="49451"/>
    <lineage>
        <taxon>Eukaryota</taxon>
        <taxon>Viridiplantae</taxon>
        <taxon>Streptophyta</taxon>
        <taxon>Embryophyta</taxon>
        <taxon>Tracheophyta</taxon>
        <taxon>Spermatophyta</taxon>
        <taxon>Magnoliopsida</taxon>
        <taxon>eudicotyledons</taxon>
        <taxon>Gunneridae</taxon>
        <taxon>Pentapetalae</taxon>
        <taxon>asterids</taxon>
        <taxon>lamiids</taxon>
        <taxon>Solanales</taxon>
        <taxon>Solanaceae</taxon>
        <taxon>Nicotianoideae</taxon>
        <taxon>Nicotianeae</taxon>
        <taxon>Nicotiana</taxon>
    </lineage>
</organism>
<dbReference type="InterPro" id="IPR015300">
    <property type="entry name" value="DNA-bd_pseudobarrel_sf"/>
</dbReference>
<evidence type="ECO:0000313" key="9">
    <source>
        <dbReference type="Proteomes" id="UP000187609"/>
    </source>
</evidence>
<dbReference type="Gramene" id="OIT24454">
    <property type="protein sequence ID" value="OIT24454"/>
    <property type="gene ID" value="A4A49_27727"/>
</dbReference>
<comment type="subcellular location">
    <subcellularLocation>
        <location evidence="1">Nucleus</location>
    </subcellularLocation>
</comment>
<dbReference type="SMR" id="A0A1J6K547"/>
<evidence type="ECO:0000256" key="3">
    <source>
        <dbReference type="ARBA" id="ARBA00023125"/>
    </source>
</evidence>
<gene>
    <name evidence="8" type="ORF">A4A49_27727</name>
</gene>
<proteinExistence type="predicted"/>
<accession>A0A1J6K547</accession>
<evidence type="ECO:0000256" key="2">
    <source>
        <dbReference type="ARBA" id="ARBA00023015"/>
    </source>
</evidence>
<sequence>MVHQNEACEKCTQTCLLIHGQRDPSPIVNSFFKVMIDKRFSKVLYFPPRFARLVSHLTNQETYLEDSSGQKWKVGICIHKGSLAIREGWHAFSSEHGLKIGDFLVFHYIQGQHFIAQIFGTSGCQKISFDNGTRTGKKRRRTNCKATSQDELLPETDINSRKKWNSTPSDTAVPESEMADHEAVTTTFASTIDADTGILEIVPEAEAISDILQGENGPRNHVSTNSISQRESSLVDEVPVEMELLSFQAPVHFLDIGITQTEKISEPVNDILLLGQKDENVHNMGLISSTSSAENSGKGSHLVLPSNKESRCSNQATREKSNEASHIDRRELKEMAAKTDCSAKKLNGKEPKIIEKDGQGFLTAVSGNNKVIKSEPADSGDTSFPDAGNFSCLLRVDGRNFLELPQSWPQVLTGRKKLEHITIYLQGPDDRPWPVTYHERAGTKVLASRWALFSAAYGIKPGDECRFQVLNLSERRFKVHIGHKLDVTQTSLS</sequence>
<dbReference type="GO" id="GO:0005634">
    <property type="term" value="C:nucleus"/>
    <property type="evidence" value="ECO:0007669"/>
    <property type="project" value="UniProtKB-SubCell"/>
</dbReference>
<protein>
    <submittedName>
        <fullName evidence="8">B3 domain-containing protein</fullName>
    </submittedName>
</protein>
<dbReference type="CDD" id="cd10017">
    <property type="entry name" value="B3_DNA"/>
    <property type="match status" value="2"/>
</dbReference>
<dbReference type="SMART" id="SM01019">
    <property type="entry name" value="B3"/>
    <property type="match status" value="2"/>
</dbReference>
<keyword evidence="5" id="KW-0539">Nucleus</keyword>
<keyword evidence="2" id="KW-0805">Transcription regulation</keyword>
<dbReference type="EMBL" id="MJEQ01003166">
    <property type="protein sequence ID" value="OIT24454.1"/>
    <property type="molecule type" value="Genomic_DNA"/>
</dbReference>
<keyword evidence="4" id="KW-0804">Transcription</keyword>
<dbReference type="InterPro" id="IPR050655">
    <property type="entry name" value="Plant_B3_domain"/>
</dbReference>
<feature type="region of interest" description="Disordered" evidence="6">
    <location>
        <begin position="288"/>
        <end position="326"/>
    </location>
</feature>
<keyword evidence="9" id="KW-1185">Reference proteome</keyword>
<dbReference type="OMA" id="RTCMLIH"/>
<dbReference type="GO" id="GO:0003677">
    <property type="term" value="F:DNA binding"/>
    <property type="evidence" value="ECO:0007669"/>
    <property type="project" value="UniProtKB-KW"/>
</dbReference>
<keyword evidence="3" id="KW-0238">DNA-binding</keyword>
<evidence type="ECO:0000313" key="8">
    <source>
        <dbReference type="EMBL" id="OIT24454.1"/>
    </source>
</evidence>
<dbReference type="Gene3D" id="2.40.330.10">
    <property type="entry name" value="DNA-binding pseudobarrel domain"/>
    <property type="match status" value="2"/>
</dbReference>